<feature type="compositionally biased region" description="Basic and acidic residues" evidence="1">
    <location>
        <begin position="124"/>
        <end position="142"/>
    </location>
</feature>
<dbReference type="Proteomes" id="UP000028828">
    <property type="component" value="Unassembled WGS sequence"/>
</dbReference>
<name>A0A086JZG9_TOXGO</name>
<protein>
    <submittedName>
        <fullName evidence="2">Uncharacterized protein</fullName>
    </submittedName>
</protein>
<feature type="compositionally biased region" description="Basic residues" evidence="1">
    <location>
        <begin position="96"/>
        <end position="107"/>
    </location>
</feature>
<feature type="compositionally biased region" description="Basic residues" evidence="1">
    <location>
        <begin position="77"/>
        <end position="87"/>
    </location>
</feature>
<proteinExistence type="predicted"/>
<sequence length="196" mass="22843">ESRRSRPRRTPECYALRRSKGKRRNLLGVRTRRFAAACAEGNLGVLTESRRRTAIRTLATSRKRRHVGGTRGERKTEKKKKKRRKRREEKEEKEEKKKKRRKRRMHAGARPPRAAVGPPPGCENAKEKCTHNPMRTRRETKSAGKKRGQREKQAGDTPGEDAHRRRRRRAQRKGRRREDTRNADAPLETKNGTGTT</sequence>
<dbReference type="VEuPathDB" id="ToxoDB:TGP89_419940"/>
<comment type="caution">
    <text evidence="2">The sequence shown here is derived from an EMBL/GenBank/DDBJ whole genome shotgun (WGS) entry which is preliminary data.</text>
</comment>
<feature type="non-terminal residue" evidence="2">
    <location>
        <position position="196"/>
    </location>
</feature>
<evidence type="ECO:0000313" key="3">
    <source>
        <dbReference type="Proteomes" id="UP000028828"/>
    </source>
</evidence>
<dbReference type="EMBL" id="AEYI02001430">
    <property type="protein sequence ID" value="KFG37537.1"/>
    <property type="molecule type" value="Genomic_DNA"/>
</dbReference>
<organism evidence="2 3">
    <name type="scientific">Toxoplasma gondii p89</name>
    <dbReference type="NCBI Taxonomy" id="943119"/>
    <lineage>
        <taxon>Eukaryota</taxon>
        <taxon>Sar</taxon>
        <taxon>Alveolata</taxon>
        <taxon>Apicomplexa</taxon>
        <taxon>Conoidasida</taxon>
        <taxon>Coccidia</taxon>
        <taxon>Eucoccidiorida</taxon>
        <taxon>Eimeriorina</taxon>
        <taxon>Sarcocystidae</taxon>
        <taxon>Toxoplasma</taxon>
    </lineage>
</organism>
<accession>A0A086JZG9</accession>
<reference evidence="2 3" key="1">
    <citation type="submission" date="2014-03" db="EMBL/GenBank/DDBJ databases">
        <authorList>
            <person name="Sibley D."/>
            <person name="Venepally P."/>
            <person name="Karamycheva S."/>
            <person name="Hadjithomas M."/>
            <person name="Khan A."/>
            <person name="Brunk B."/>
            <person name="Roos D."/>
            <person name="Caler E."/>
            <person name="Lorenzi H."/>
        </authorList>
    </citation>
    <scope>NUCLEOTIDE SEQUENCE [LARGE SCALE GENOMIC DNA]</scope>
    <source>
        <strain evidence="3">p89</strain>
    </source>
</reference>
<feature type="non-terminal residue" evidence="2">
    <location>
        <position position="1"/>
    </location>
</feature>
<evidence type="ECO:0000256" key="1">
    <source>
        <dbReference type="SAM" id="MobiDB-lite"/>
    </source>
</evidence>
<feature type="compositionally biased region" description="Basic residues" evidence="1">
    <location>
        <begin position="164"/>
        <end position="175"/>
    </location>
</feature>
<dbReference type="AlphaFoldDB" id="A0A086JZG9"/>
<gene>
    <name evidence="2" type="ORF">TGP89_419940</name>
</gene>
<feature type="region of interest" description="Disordered" evidence="1">
    <location>
        <begin position="45"/>
        <end position="196"/>
    </location>
</feature>
<evidence type="ECO:0000313" key="2">
    <source>
        <dbReference type="EMBL" id="KFG37537.1"/>
    </source>
</evidence>